<gene>
    <name evidence="13" type="ORF">g.23038</name>
</gene>
<accession>A0A1B6FG91</accession>
<dbReference type="GO" id="GO:0034045">
    <property type="term" value="C:phagophore assembly site membrane"/>
    <property type="evidence" value="ECO:0007669"/>
    <property type="project" value="UniProtKB-SubCell"/>
</dbReference>
<evidence type="ECO:0000256" key="4">
    <source>
        <dbReference type="ARBA" id="ARBA00018070"/>
    </source>
</evidence>
<dbReference type="InterPro" id="IPR026849">
    <property type="entry name" value="ATG2"/>
</dbReference>
<dbReference type="GO" id="GO:0005789">
    <property type="term" value="C:endoplasmic reticulum membrane"/>
    <property type="evidence" value="ECO:0007669"/>
    <property type="project" value="UniProtKB-SubCell"/>
</dbReference>
<keyword evidence="5" id="KW-0813">Transport</keyword>
<evidence type="ECO:0000256" key="3">
    <source>
        <dbReference type="ARBA" id="ARBA00009714"/>
    </source>
</evidence>
<dbReference type="GO" id="GO:0000422">
    <property type="term" value="P:autophagy of mitochondrion"/>
    <property type="evidence" value="ECO:0007669"/>
    <property type="project" value="TreeGrafter"/>
</dbReference>
<evidence type="ECO:0000256" key="1">
    <source>
        <dbReference type="ARBA" id="ARBA00004406"/>
    </source>
</evidence>
<evidence type="ECO:0000256" key="6">
    <source>
        <dbReference type="ARBA" id="ARBA00022824"/>
    </source>
</evidence>
<dbReference type="GO" id="GO:0061723">
    <property type="term" value="P:glycophagy"/>
    <property type="evidence" value="ECO:0007669"/>
    <property type="project" value="TreeGrafter"/>
</dbReference>
<evidence type="ECO:0000256" key="9">
    <source>
        <dbReference type="ARBA" id="ARBA00023136"/>
    </source>
</evidence>
<evidence type="ECO:0000256" key="12">
    <source>
        <dbReference type="SAM" id="MobiDB-lite"/>
    </source>
</evidence>
<evidence type="ECO:0000256" key="11">
    <source>
        <dbReference type="ARBA" id="ARBA00024615"/>
    </source>
</evidence>
<comment type="catalytic activity">
    <reaction evidence="10">
        <text>a 1,2-diacyl-sn-glycero-3-phospho-L-serine(in) = a 1,2-diacyl-sn-glycero-3-phospho-L-serine(out)</text>
        <dbReference type="Rhea" id="RHEA:38663"/>
        <dbReference type="ChEBI" id="CHEBI:57262"/>
    </reaction>
</comment>
<dbReference type="AlphaFoldDB" id="A0A1B6FG91"/>
<dbReference type="GO" id="GO:0061908">
    <property type="term" value="C:phagophore"/>
    <property type="evidence" value="ECO:0007669"/>
    <property type="project" value="TreeGrafter"/>
</dbReference>
<dbReference type="GO" id="GO:0006869">
    <property type="term" value="P:lipid transport"/>
    <property type="evidence" value="ECO:0007669"/>
    <property type="project" value="UniProtKB-KW"/>
</dbReference>
<evidence type="ECO:0000256" key="5">
    <source>
        <dbReference type="ARBA" id="ARBA00022448"/>
    </source>
</evidence>
<comment type="subcellular location">
    <subcellularLocation>
        <location evidence="1">Endoplasmic reticulum membrane</location>
        <topology evidence="1">Peripheral membrane protein</topology>
    </subcellularLocation>
    <subcellularLocation>
        <location evidence="2">Preautophagosomal structure membrane</location>
        <topology evidence="2">Peripheral membrane protein</topology>
    </subcellularLocation>
</comment>
<feature type="compositionally biased region" description="Basic residues" evidence="12">
    <location>
        <begin position="1013"/>
        <end position="1026"/>
    </location>
</feature>
<feature type="region of interest" description="Disordered" evidence="12">
    <location>
        <begin position="1009"/>
        <end position="1032"/>
    </location>
</feature>
<reference evidence="13" key="1">
    <citation type="submission" date="2015-11" db="EMBL/GenBank/DDBJ databases">
        <title>De novo transcriptome assembly of four potential Pierce s Disease insect vectors from Arizona vineyards.</title>
        <authorList>
            <person name="Tassone E.E."/>
        </authorList>
    </citation>
    <scope>NUCLEOTIDE SEQUENCE</scope>
</reference>
<dbReference type="PANTHER" id="PTHR13190:SF1">
    <property type="entry name" value="AUTOPHAGY-RELATED 2, ISOFORM A"/>
    <property type="match status" value="1"/>
</dbReference>
<evidence type="ECO:0000256" key="7">
    <source>
        <dbReference type="ARBA" id="ARBA00023006"/>
    </source>
</evidence>
<dbReference type="GO" id="GO:0032266">
    <property type="term" value="F:phosphatidylinositol-3-phosphate binding"/>
    <property type="evidence" value="ECO:0007669"/>
    <property type="project" value="TreeGrafter"/>
</dbReference>
<protein>
    <recommendedName>
        <fullName evidence="4">Autophagy-related protein 2</fullName>
    </recommendedName>
</protein>
<keyword evidence="6" id="KW-0256">Endoplasmic reticulum</keyword>
<proteinExistence type="inferred from homology"/>
<evidence type="ECO:0000256" key="10">
    <source>
        <dbReference type="ARBA" id="ARBA00024479"/>
    </source>
</evidence>
<evidence type="ECO:0000256" key="8">
    <source>
        <dbReference type="ARBA" id="ARBA00023055"/>
    </source>
</evidence>
<comment type="catalytic activity">
    <reaction evidence="11">
        <text>a 1,2-diacyl-sn-glycero-3-phosphoethanolamine(in) = a 1,2-diacyl-sn-glycero-3-phosphoethanolamine(out)</text>
        <dbReference type="Rhea" id="RHEA:38895"/>
        <dbReference type="ChEBI" id="CHEBI:64612"/>
    </reaction>
</comment>
<dbReference type="PANTHER" id="PTHR13190">
    <property type="entry name" value="AUTOPHAGY-RELATED 2, ISOFORM A"/>
    <property type="match status" value="1"/>
</dbReference>
<dbReference type="GO" id="GO:0043495">
    <property type="term" value="F:protein-membrane adaptor activity"/>
    <property type="evidence" value="ECO:0007669"/>
    <property type="project" value="TreeGrafter"/>
</dbReference>
<evidence type="ECO:0000256" key="2">
    <source>
        <dbReference type="ARBA" id="ARBA00004623"/>
    </source>
</evidence>
<keyword evidence="8" id="KW-0445">Lipid transport</keyword>
<comment type="similarity">
    <text evidence="3">Belongs to the ATG2 family.</text>
</comment>
<dbReference type="GO" id="GO:0061709">
    <property type="term" value="P:reticulophagy"/>
    <property type="evidence" value="ECO:0007669"/>
    <property type="project" value="TreeGrafter"/>
</dbReference>
<evidence type="ECO:0000313" key="13">
    <source>
        <dbReference type="EMBL" id="JAS49190.1"/>
    </source>
</evidence>
<name>A0A1B6FG91_9HEMI</name>
<dbReference type="GO" id="GO:0034727">
    <property type="term" value="P:piecemeal microautophagy of the nucleus"/>
    <property type="evidence" value="ECO:0007669"/>
    <property type="project" value="TreeGrafter"/>
</dbReference>
<keyword evidence="7" id="KW-0072">Autophagy</keyword>
<keyword evidence="9" id="KW-0472">Membrane</keyword>
<dbReference type="Pfam" id="PF13329">
    <property type="entry name" value="ATG2_CAD"/>
    <property type="match status" value="2"/>
</dbReference>
<dbReference type="EMBL" id="GECZ01020579">
    <property type="protein sequence ID" value="JAS49190.1"/>
    <property type="molecule type" value="Transcribed_RNA"/>
</dbReference>
<organism evidence="13">
    <name type="scientific">Cuerna arida</name>
    <dbReference type="NCBI Taxonomy" id="1464854"/>
    <lineage>
        <taxon>Eukaryota</taxon>
        <taxon>Metazoa</taxon>
        <taxon>Ecdysozoa</taxon>
        <taxon>Arthropoda</taxon>
        <taxon>Hexapoda</taxon>
        <taxon>Insecta</taxon>
        <taxon>Pterygota</taxon>
        <taxon>Neoptera</taxon>
        <taxon>Paraneoptera</taxon>
        <taxon>Hemiptera</taxon>
        <taxon>Auchenorrhyncha</taxon>
        <taxon>Membracoidea</taxon>
        <taxon>Cicadellidae</taxon>
        <taxon>Cicadellinae</taxon>
        <taxon>Proconiini</taxon>
        <taxon>Cuerna</taxon>
    </lineage>
</organism>
<dbReference type="GO" id="GO:0000045">
    <property type="term" value="P:autophagosome assembly"/>
    <property type="evidence" value="ECO:0007669"/>
    <property type="project" value="TreeGrafter"/>
</dbReference>
<sequence>MGQFIDSASRSAKLQVKINLPKVNIHIPSKHLYEVIYNRLNTDLSLWMPSPQVSSSNLTTSAPSSLYLPAFSMCKSAIQCDSDSESEDSENVFYSTWDAKPSLPQPSGQSKVTLSLNVGQATVSLLTNVKNTDSNSQDHGHLQLRVRDVSLFTVSGYKGTPQLNYVCVQVNKFSLDHCCELTESRCSYELKRFSLHHDTHLEEVIYRTETGSKVHRGGVEVGAGSDRSADMLTVAIRSQVNDSRIKMVKVACGIRGATLRQRMTYSRHSWLLQLLDFFDVLDYPVAGYEPSQVITELHQHLWDCAIDYRPVHLPMRSLLAIGSLSISSNMAARTSCSTLRFIAEDTFLFLSNKTSSSVELRLDYVCVMDFGLFELTLRMSDNPRVHLRAFNNRVNIRTCSDSAQLLARLLEYVASYGDLEPVPTAPSPAPVLTSDNTNNLSESTVLRVNQLMEDAMIDDPQHRKRTKSHSVQNAPEVEMFFFPDEAALILQQESQDEDRSQPSPDLSDSDFDDFVMIEHEAGSGHIPTDSYPIVRKLTDTPQVIIENHFSKPLRRTHDLQPPASFPKPVYNYELCEMTLKWHMYGGSDFQTSGPPHKKHVTISNESESVPSSPAYKRHFVDVNYSKNYPQEVILNRRHSLDNQHHQESPTNRPKDWWQRGGMGRDHDTLMELHLSKVQFHYHVYPEETKQASRQALAIKEVEICDKLRLSNINKFLYQYSSEQYPKSSRGNMVVVKANHQRSDLNFPHLTECSLYIQLKPLRFNIDQDSLLFLINFVSEISDFSDKKEVEAVVPASPRHLPPVMAVKGQRVATPPPSPPPPQLLIVLNEPEDTSEKGQTTNIAEDASPSCPIYFKLLRMNAVLIKLDYMGKHVDMTHGPLAGLLMGLTQLNNTELWLTYIYNNKGLLGFEKLIRYVQNQWADAIRDQVPRSLLTGIGPMNSVAHLFWGLRDLFWLPIEQYQRDGRVIRGLQRGAHSFSTSTCLACLELTTRLVQVVQSVAETTFDMVSPGPSVRRRKHKRGNKIRSRNTPPADFREGVTNAVALVKEGIGETAQTLVQEALAEHEDKGAFGAVGGVLRQIPPTIVTPIILASAATSNLLGGVRSQLVPDTRREAALKWRDQDNP</sequence>